<keyword evidence="2" id="KW-1185">Reference proteome</keyword>
<dbReference type="RefSeq" id="WP_065822108.1">
    <property type="nucleotide sequence ID" value="NZ_CAWMQZ010000026.1"/>
</dbReference>
<dbReference type="Pfam" id="PF05939">
    <property type="entry name" value="Phage_min_tail"/>
    <property type="match status" value="1"/>
</dbReference>
<organism evidence="1 2">
    <name type="scientific">Photorhabdus australis subsp. thailandensis</name>
    <dbReference type="NCBI Taxonomy" id="2805096"/>
    <lineage>
        <taxon>Bacteria</taxon>
        <taxon>Pseudomonadati</taxon>
        <taxon>Pseudomonadota</taxon>
        <taxon>Gammaproteobacteria</taxon>
        <taxon>Enterobacterales</taxon>
        <taxon>Morganellaceae</taxon>
        <taxon>Photorhabdus</taxon>
    </lineage>
</organism>
<comment type="caution">
    <text evidence="1">The sequence shown here is derived from an EMBL/GenBank/DDBJ whole genome shotgun (WGS) entry which is preliminary data.</text>
</comment>
<dbReference type="Proteomes" id="UP000093476">
    <property type="component" value="Unassembled WGS sequence"/>
</dbReference>
<sequence>MSRKAFTWHPKFDSQKEMTPSVTMLSFGEGYEQRVTTGLNWRRQSWSLEFEGSWSEVRQIEDFLYDRGGVESFDWTSPEKDNFVVVCDKYQVKRGRGISTLTATFRQVFE</sequence>
<evidence type="ECO:0000313" key="1">
    <source>
        <dbReference type="EMBL" id="OCQ54122.1"/>
    </source>
</evidence>
<protein>
    <submittedName>
        <fullName evidence="1">Phage minor tail protein</fullName>
    </submittedName>
</protein>
<gene>
    <name evidence="1" type="ORF">Ppb6_00672</name>
</gene>
<dbReference type="InterPro" id="IPR010265">
    <property type="entry name" value="Phage_lambda_TipM"/>
</dbReference>
<accession>A0A1C0U853</accession>
<reference evidence="1 2" key="1">
    <citation type="submission" date="2015-12" db="EMBL/GenBank/DDBJ databases">
        <title>Genome comparisons provide insights into the role of secondary metabolites in the pathogenic phase of the Photorhabdus life cycle.</title>
        <authorList>
            <person name="Tobias N.J."/>
            <person name="Mishra B."/>
            <person name="Gupta D.K."/>
            <person name="Thines M."/>
            <person name="Stinear T.P."/>
            <person name="Bode H.B."/>
        </authorList>
    </citation>
    <scope>NUCLEOTIDE SEQUENCE [LARGE SCALE GENOMIC DNA]</scope>
    <source>
        <strain evidence="1 2">PB68.1</strain>
    </source>
</reference>
<proteinExistence type="predicted"/>
<dbReference type="AlphaFoldDB" id="A0A1C0U853"/>
<dbReference type="STRING" id="286156.Ppb6_00672"/>
<dbReference type="EMBL" id="LOMY01000026">
    <property type="protein sequence ID" value="OCQ54122.1"/>
    <property type="molecule type" value="Genomic_DNA"/>
</dbReference>
<evidence type="ECO:0000313" key="2">
    <source>
        <dbReference type="Proteomes" id="UP000093476"/>
    </source>
</evidence>
<name>A0A1C0U853_9GAMM</name>